<gene>
    <name evidence="1" type="ORF">HPB50_019764</name>
</gene>
<evidence type="ECO:0000313" key="2">
    <source>
        <dbReference type="Proteomes" id="UP000821845"/>
    </source>
</evidence>
<dbReference type="Proteomes" id="UP000821845">
    <property type="component" value="Chromosome 7"/>
</dbReference>
<protein>
    <submittedName>
        <fullName evidence="1">Uncharacterized protein</fullName>
    </submittedName>
</protein>
<name>A0ACB7S083_HYAAI</name>
<keyword evidence="2" id="KW-1185">Reference proteome</keyword>
<reference evidence="1" key="1">
    <citation type="submission" date="2020-05" db="EMBL/GenBank/DDBJ databases">
        <title>Large-scale comparative analyses of tick genomes elucidate their genetic diversity and vector capacities.</title>
        <authorList>
            <person name="Jia N."/>
            <person name="Wang J."/>
            <person name="Shi W."/>
            <person name="Du L."/>
            <person name="Sun Y."/>
            <person name="Zhan W."/>
            <person name="Jiang J."/>
            <person name="Wang Q."/>
            <person name="Zhang B."/>
            <person name="Ji P."/>
            <person name="Sakyi L.B."/>
            <person name="Cui X."/>
            <person name="Yuan T."/>
            <person name="Jiang B."/>
            <person name="Yang W."/>
            <person name="Lam T.T.-Y."/>
            <person name="Chang Q."/>
            <person name="Ding S."/>
            <person name="Wang X."/>
            <person name="Zhu J."/>
            <person name="Ruan X."/>
            <person name="Zhao L."/>
            <person name="Wei J."/>
            <person name="Que T."/>
            <person name="Du C."/>
            <person name="Cheng J."/>
            <person name="Dai P."/>
            <person name="Han X."/>
            <person name="Huang E."/>
            <person name="Gao Y."/>
            <person name="Liu J."/>
            <person name="Shao H."/>
            <person name="Ye R."/>
            <person name="Li L."/>
            <person name="Wei W."/>
            <person name="Wang X."/>
            <person name="Wang C."/>
            <person name="Yang T."/>
            <person name="Huo Q."/>
            <person name="Li W."/>
            <person name="Guo W."/>
            <person name="Chen H."/>
            <person name="Zhou L."/>
            <person name="Ni X."/>
            <person name="Tian J."/>
            <person name="Zhou Y."/>
            <person name="Sheng Y."/>
            <person name="Liu T."/>
            <person name="Pan Y."/>
            <person name="Xia L."/>
            <person name="Li J."/>
            <person name="Zhao F."/>
            <person name="Cao W."/>
        </authorList>
    </citation>
    <scope>NUCLEOTIDE SEQUENCE</scope>
    <source>
        <strain evidence="1">Hyas-2018</strain>
    </source>
</reference>
<sequence length="318" mass="36057">MSQLPGVPTKLTMQKRAYITETRKEYGMHIIFNEPFDASQRDFRIEFKDKCKKESKITLVVQIINNKHMEICYEAIDDSNKYFYIRRDPEDDQLHVGSKHLQYKNHHRYDIPLKNTAISRGEIHILQLEWKSNDIIEFSLDHTALVSSAVSGQILKDCARLVPGVDTQADTTKMMHGFIVYEVHHTSSKQMTLTELNHSYLLPAQYVVGAGGIVRFTGKCIMRETPTGQIRVSYGGKIAAQLKGLQRNKEMTVVILIHANQMTISLLGAPNPAAPVAVTMERNTADNSIKAIEVSRNLQTHTLEIVSVHHDSCGLRQF</sequence>
<proteinExistence type="predicted"/>
<dbReference type="EMBL" id="CM023487">
    <property type="protein sequence ID" value="KAH6926557.1"/>
    <property type="molecule type" value="Genomic_DNA"/>
</dbReference>
<accession>A0ACB7S083</accession>
<comment type="caution">
    <text evidence="1">The sequence shown here is derived from an EMBL/GenBank/DDBJ whole genome shotgun (WGS) entry which is preliminary data.</text>
</comment>
<evidence type="ECO:0000313" key="1">
    <source>
        <dbReference type="EMBL" id="KAH6926557.1"/>
    </source>
</evidence>
<organism evidence="1 2">
    <name type="scientific">Hyalomma asiaticum</name>
    <name type="common">Tick</name>
    <dbReference type="NCBI Taxonomy" id="266040"/>
    <lineage>
        <taxon>Eukaryota</taxon>
        <taxon>Metazoa</taxon>
        <taxon>Ecdysozoa</taxon>
        <taxon>Arthropoda</taxon>
        <taxon>Chelicerata</taxon>
        <taxon>Arachnida</taxon>
        <taxon>Acari</taxon>
        <taxon>Parasitiformes</taxon>
        <taxon>Ixodida</taxon>
        <taxon>Ixodoidea</taxon>
        <taxon>Ixodidae</taxon>
        <taxon>Hyalomminae</taxon>
        <taxon>Hyalomma</taxon>
    </lineage>
</organism>